<sequence length="496" mass="56775">MELSKGEGEGEPINDQFEDNPFLLNLQPSSSSSSSSNDMVEDDKKEEQECNHGEKDKHVEQKSSLSMTPTYIIQPQQQNEWPEVESIADRISREREEMVRASLVEDLVVSVRYIIYTLLMNQDTNTLTSNSFGVDRLCMSIERILCHQLNSSITLWKVIVMVEQEQSRLERCLKDVGEFRDIQQSRSLFSERGRYRSYIRSVLNHGKLSLFLTNLTTLAVLEKTVGTAMGFQTYGLESIIHHKPSIDSVISLFKQIDDIKFSLTLNSMELELIIDQSSNNSNNNNNNNNNNKEEDIRKILYKMDDLNVNNNNININNKKIEQQLDKKIEGEPTDEELIAQFDQNYEDLEGIESLKSNITNISNNIISLGIKSNNNNPNNNNNNETNIMNNLSRDKKNWFIKSITSNQMTVEQAMENITKTTFDDNLESSSSSLMTTTTTSIPNNNNDDSSQPIMLDDHNEPLEDTTTPKKKKKIIIVKKKVVKEKKAVPERIINFN</sequence>
<dbReference type="PROSITE" id="PS50826">
    <property type="entry name" value="RUN"/>
    <property type="match status" value="1"/>
</dbReference>
<organism evidence="3 4">
    <name type="scientific">Cavenderia fasciculata</name>
    <name type="common">Slime mold</name>
    <name type="synonym">Dictyostelium fasciculatum</name>
    <dbReference type="NCBI Taxonomy" id="261658"/>
    <lineage>
        <taxon>Eukaryota</taxon>
        <taxon>Amoebozoa</taxon>
        <taxon>Evosea</taxon>
        <taxon>Eumycetozoa</taxon>
        <taxon>Dictyostelia</taxon>
        <taxon>Acytosteliales</taxon>
        <taxon>Cavenderiaceae</taxon>
        <taxon>Cavenderia</taxon>
    </lineage>
</organism>
<feature type="compositionally biased region" description="Basic and acidic residues" evidence="1">
    <location>
        <begin position="42"/>
        <end position="61"/>
    </location>
</feature>
<dbReference type="CDD" id="cd17671">
    <property type="entry name" value="RUN"/>
    <property type="match status" value="1"/>
</dbReference>
<feature type="domain" description="RUN" evidence="2">
    <location>
        <begin position="128"/>
        <end position="268"/>
    </location>
</feature>
<keyword evidence="4" id="KW-1185">Reference proteome</keyword>
<evidence type="ECO:0000256" key="1">
    <source>
        <dbReference type="SAM" id="MobiDB-lite"/>
    </source>
</evidence>
<feature type="compositionally biased region" description="Acidic residues" evidence="1">
    <location>
        <begin position="9"/>
        <end position="18"/>
    </location>
</feature>
<gene>
    <name evidence="3" type="ORF">DFA_01649</name>
</gene>
<evidence type="ECO:0000313" key="3">
    <source>
        <dbReference type="EMBL" id="EGG21763.1"/>
    </source>
</evidence>
<dbReference type="OrthoDB" id="62364at2759"/>
<dbReference type="Proteomes" id="UP000007797">
    <property type="component" value="Unassembled WGS sequence"/>
</dbReference>
<feature type="region of interest" description="Disordered" evidence="1">
    <location>
        <begin position="423"/>
        <end position="467"/>
    </location>
</feature>
<dbReference type="RefSeq" id="XP_004359613.1">
    <property type="nucleotide sequence ID" value="XM_004359556.1"/>
</dbReference>
<dbReference type="KEGG" id="dfa:DFA_01649"/>
<dbReference type="SUPFAM" id="SSF140741">
    <property type="entry name" value="RUN domain-like"/>
    <property type="match status" value="1"/>
</dbReference>
<dbReference type="Gene3D" id="1.20.58.900">
    <property type="match status" value="1"/>
</dbReference>
<dbReference type="AlphaFoldDB" id="F4PTZ5"/>
<dbReference type="InterPro" id="IPR004012">
    <property type="entry name" value="Run_dom"/>
</dbReference>
<dbReference type="InterPro" id="IPR037213">
    <property type="entry name" value="Run_dom_sf"/>
</dbReference>
<feature type="region of interest" description="Disordered" evidence="1">
    <location>
        <begin position="1"/>
        <end position="65"/>
    </location>
</feature>
<dbReference type="GeneID" id="14873309"/>
<accession>F4PTZ5</accession>
<feature type="compositionally biased region" description="Low complexity" evidence="1">
    <location>
        <begin position="427"/>
        <end position="450"/>
    </location>
</feature>
<proteinExistence type="predicted"/>
<name>F4PTZ5_CACFS</name>
<evidence type="ECO:0000313" key="4">
    <source>
        <dbReference type="Proteomes" id="UP000007797"/>
    </source>
</evidence>
<protein>
    <recommendedName>
        <fullName evidence="2">RUN domain-containing protein</fullName>
    </recommendedName>
</protein>
<reference evidence="4" key="1">
    <citation type="journal article" date="2011" name="Genome Res.">
        <title>Phylogeny-wide analysis of social amoeba genomes highlights ancient origins for complex intercellular communication.</title>
        <authorList>
            <person name="Heidel A.J."/>
            <person name="Lawal H.M."/>
            <person name="Felder M."/>
            <person name="Schilde C."/>
            <person name="Helps N.R."/>
            <person name="Tunggal B."/>
            <person name="Rivero F."/>
            <person name="John U."/>
            <person name="Schleicher M."/>
            <person name="Eichinger L."/>
            <person name="Platzer M."/>
            <person name="Noegel A.A."/>
            <person name="Schaap P."/>
            <person name="Gloeckner G."/>
        </authorList>
    </citation>
    <scope>NUCLEOTIDE SEQUENCE [LARGE SCALE GENOMIC DNA]</scope>
    <source>
        <strain evidence="4">SH3</strain>
    </source>
</reference>
<dbReference type="EMBL" id="GL883010">
    <property type="protein sequence ID" value="EGG21763.1"/>
    <property type="molecule type" value="Genomic_DNA"/>
</dbReference>
<evidence type="ECO:0000259" key="2">
    <source>
        <dbReference type="PROSITE" id="PS50826"/>
    </source>
</evidence>